<dbReference type="SUPFAM" id="SSF55874">
    <property type="entry name" value="ATPase domain of HSP90 chaperone/DNA topoisomerase II/histidine kinase"/>
    <property type="match status" value="1"/>
</dbReference>
<dbReference type="SUPFAM" id="SSF52172">
    <property type="entry name" value="CheY-like"/>
    <property type="match status" value="1"/>
</dbReference>
<evidence type="ECO:0000256" key="5">
    <source>
        <dbReference type="ARBA" id="ARBA00022475"/>
    </source>
</evidence>
<evidence type="ECO:0000256" key="15">
    <source>
        <dbReference type="ARBA" id="ARBA00022989"/>
    </source>
</evidence>
<evidence type="ECO:0000256" key="18">
    <source>
        <dbReference type="PROSITE-ProRule" id="PRU00169"/>
    </source>
</evidence>
<dbReference type="InterPro" id="IPR035965">
    <property type="entry name" value="PAS-like_dom_sf"/>
</dbReference>
<evidence type="ECO:0000256" key="14">
    <source>
        <dbReference type="ARBA" id="ARBA00022912"/>
    </source>
</evidence>
<proteinExistence type="predicted"/>
<dbReference type="AlphaFoldDB" id="A0AAU8BQI4"/>
<dbReference type="InterPro" id="IPR036890">
    <property type="entry name" value="HATPase_C_sf"/>
</dbReference>
<dbReference type="EC" id="2.7.13.3" evidence="3"/>
<evidence type="ECO:0000256" key="17">
    <source>
        <dbReference type="ARBA" id="ARBA00023136"/>
    </source>
</evidence>
<evidence type="ECO:0000256" key="13">
    <source>
        <dbReference type="ARBA" id="ARBA00022840"/>
    </source>
</evidence>
<evidence type="ECO:0000256" key="19">
    <source>
        <dbReference type="SAM" id="Phobius"/>
    </source>
</evidence>
<gene>
    <name evidence="22" type="primary">luxQ</name>
    <name evidence="22" type="ORF">PG915_23315</name>
</gene>
<dbReference type="InterPro" id="IPR053413">
    <property type="entry name" value="AI-2_sensor_kinase/phosphatase"/>
</dbReference>
<reference evidence="22" key="1">
    <citation type="submission" date="2023-01" db="EMBL/GenBank/DDBJ databases">
        <title>Vibrio sp. CB1-14 genome sequencing.</title>
        <authorList>
            <person name="Otstavnykh N."/>
            <person name="Isaeva M."/>
            <person name="Meleshko D."/>
        </authorList>
    </citation>
    <scope>NUCLEOTIDE SEQUENCE</scope>
    <source>
        <strain evidence="22">CB1-14</strain>
    </source>
</reference>
<keyword evidence="13" id="KW-0067">ATP-binding</keyword>
<evidence type="ECO:0000256" key="2">
    <source>
        <dbReference type="ARBA" id="ARBA00004429"/>
    </source>
</evidence>
<dbReference type="InterPro" id="IPR043056">
    <property type="entry name" value="LuxQ-periplasm_N"/>
</dbReference>
<dbReference type="CDD" id="cd16922">
    <property type="entry name" value="HATPase_EvgS-ArcB-TorS-like"/>
    <property type="match status" value="1"/>
</dbReference>
<dbReference type="SUPFAM" id="SSF103190">
    <property type="entry name" value="Sensory domain-like"/>
    <property type="match status" value="1"/>
</dbReference>
<feature type="modified residue" description="4-aspartylphosphate" evidence="18">
    <location>
        <position position="784"/>
    </location>
</feature>
<comment type="subcellular location">
    <subcellularLocation>
        <location evidence="2">Cell inner membrane</location>
        <topology evidence="2">Multi-pass membrane protein</topology>
    </subcellularLocation>
</comment>
<keyword evidence="12 22" id="KW-0378">Hydrolase</keyword>
<keyword evidence="7 18" id="KW-0597">Phosphoprotein</keyword>
<keyword evidence="11 22" id="KW-0418">Kinase</keyword>
<feature type="transmembrane region" description="Helical" evidence="19">
    <location>
        <begin position="12"/>
        <end position="32"/>
    </location>
</feature>
<evidence type="ECO:0000256" key="4">
    <source>
        <dbReference type="ARBA" id="ARBA00019468"/>
    </source>
</evidence>
<organism evidence="22">
    <name type="scientific">Vibrio chaetopteri</name>
    <dbReference type="NCBI Taxonomy" id="3016528"/>
    <lineage>
        <taxon>Bacteria</taxon>
        <taxon>Pseudomonadati</taxon>
        <taxon>Pseudomonadota</taxon>
        <taxon>Gammaproteobacteria</taxon>
        <taxon>Vibrionales</taxon>
        <taxon>Vibrionaceae</taxon>
        <taxon>Vibrio</taxon>
    </lineage>
</organism>
<evidence type="ECO:0000256" key="8">
    <source>
        <dbReference type="ARBA" id="ARBA00022679"/>
    </source>
</evidence>
<dbReference type="PANTHER" id="PTHR43047:SF72">
    <property type="entry name" value="OSMOSENSING HISTIDINE PROTEIN KINASE SLN1"/>
    <property type="match status" value="1"/>
</dbReference>
<dbReference type="InterPro" id="IPR003594">
    <property type="entry name" value="HATPase_dom"/>
</dbReference>
<dbReference type="PANTHER" id="PTHR43047">
    <property type="entry name" value="TWO-COMPONENT HISTIDINE PROTEIN KINASE"/>
    <property type="match status" value="1"/>
</dbReference>
<comment type="catalytic activity">
    <reaction evidence="1">
        <text>ATP + protein L-histidine = ADP + protein N-phospho-L-histidine.</text>
        <dbReference type="EC" id="2.7.13.3"/>
    </reaction>
</comment>
<keyword evidence="10" id="KW-0547">Nucleotide-binding</keyword>
<evidence type="ECO:0000256" key="9">
    <source>
        <dbReference type="ARBA" id="ARBA00022692"/>
    </source>
</evidence>
<dbReference type="CDD" id="cd17546">
    <property type="entry name" value="REC_hyHK_CKI1_RcsC-like"/>
    <property type="match status" value="1"/>
</dbReference>
<keyword evidence="16" id="KW-0902">Two-component regulatory system</keyword>
<dbReference type="InterPro" id="IPR011006">
    <property type="entry name" value="CheY-like_superfamily"/>
</dbReference>
<evidence type="ECO:0000256" key="6">
    <source>
        <dbReference type="ARBA" id="ARBA00022519"/>
    </source>
</evidence>
<evidence type="ECO:0000256" key="7">
    <source>
        <dbReference type="ARBA" id="ARBA00022553"/>
    </source>
</evidence>
<evidence type="ECO:0000256" key="11">
    <source>
        <dbReference type="ARBA" id="ARBA00022777"/>
    </source>
</evidence>
<evidence type="ECO:0000259" key="21">
    <source>
        <dbReference type="PROSITE" id="PS50110"/>
    </source>
</evidence>
<keyword evidence="15 19" id="KW-1133">Transmembrane helix</keyword>
<dbReference type="Pfam" id="PF00072">
    <property type="entry name" value="Response_reg"/>
    <property type="match status" value="1"/>
</dbReference>
<dbReference type="InterPro" id="IPR001789">
    <property type="entry name" value="Sig_transdc_resp-reg_receiver"/>
</dbReference>
<dbReference type="GO" id="GO:0005886">
    <property type="term" value="C:plasma membrane"/>
    <property type="evidence" value="ECO:0007669"/>
    <property type="project" value="UniProtKB-SubCell"/>
</dbReference>
<dbReference type="Gene3D" id="1.10.287.130">
    <property type="match status" value="1"/>
</dbReference>
<keyword evidence="14" id="KW-0904">Protein phosphatase</keyword>
<keyword evidence="8 22" id="KW-0808">Transferase</keyword>
<dbReference type="Pfam" id="PF02518">
    <property type="entry name" value="HATPase_c"/>
    <property type="match status" value="1"/>
</dbReference>
<dbReference type="FunFam" id="3.30.565.10:FF:000010">
    <property type="entry name" value="Sensor histidine kinase RcsC"/>
    <property type="match status" value="1"/>
</dbReference>
<sequence length="857" mass="96155">MPLTDFNNRKTLATLITRTVITVVGVFTFAMLMQSWQLSRDIVREEVQKSARQTSALVVNFFNYRLASLQILQDSNAKSDAVESFFETFDARLLDYFFLREDNLQPSNAPDFRFITRSDDIVWDDGNALFYGLEQSSLATLNVAAGKNNNWNTVAAGSQLGERHILLRRTPIVDRSSGEVLGQLFVGVILDDNAGLLTSLLRGSNSDDVILKYGDAVIASSISSDDSYTQASVVSVIKSGEVDLNKILVTETPLSIGSQLSKLTVYSIQRNPGILALRNSYLFWIFLSFVVITITSVITRRWLNGRVTKELAKLMVYTRIAGNTQKFEHFSGSTIHEFNHIGKTLSNTFERLSEQERLFQDLFNFSLSPIIVWTENSTILQINPSARKALGLERNADSSDALQFRQFVDEMKVQVDKANHGVTITGIDVPISDMVYRWNLSSIQTRKDKKLVLSQGLDITKLVEAEKQSEKAREEAERAAVARTEFLAKMSHEIRTPLNGILGISQLLKKEAKQTRYQEQIDVLCNSGEHLLAVLNDILDFSKIENGSFKLEKHSFSFKEIVTALDGIYRPLCDEKSITLKIDNKLPIETVLFTDQVRLNQILFNLLSNAIKFTHLGQVKVSFSMTRHHSDETAQLLIDVEDTGIGIRQDQLEQIFDPFVQSESTTTREYGGSGLGLAIVRNLVTILDGDITLTSEVGVGTQFKLTLPVEIIEGASALAVEETEIDFSLFDREISVLLVEDNHTNAFIAKAFCEKYGMHVVWAKDSQEALNYIDSANFDLVLMDNQLPSVSGIEITKQIRQEYNKTLPIYACTADNQTSTRQAFFAAGADFVIVKPIKEKSLNDALRHFKQFHYLAA</sequence>
<dbReference type="PROSITE" id="PS50110">
    <property type="entry name" value="RESPONSE_REGULATORY"/>
    <property type="match status" value="1"/>
</dbReference>
<dbReference type="GO" id="GO:0000155">
    <property type="term" value="F:phosphorelay sensor kinase activity"/>
    <property type="evidence" value="ECO:0007669"/>
    <property type="project" value="InterPro"/>
</dbReference>
<dbReference type="InterPro" id="IPR015387">
    <property type="entry name" value="LuxQ-periplasm_dom"/>
</dbReference>
<dbReference type="GO" id="GO:0004721">
    <property type="term" value="F:phosphoprotein phosphatase activity"/>
    <property type="evidence" value="ECO:0007669"/>
    <property type="project" value="UniProtKB-KW"/>
</dbReference>
<dbReference type="SUPFAM" id="SSF55785">
    <property type="entry name" value="PYP-like sensor domain (PAS domain)"/>
    <property type="match status" value="1"/>
</dbReference>
<evidence type="ECO:0000256" key="1">
    <source>
        <dbReference type="ARBA" id="ARBA00000085"/>
    </source>
</evidence>
<dbReference type="Gene3D" id="3.40.50.2300">
    <property type="match status" value="1"/>
</dbReference>
<dbReference type="KEGG" id="vck:PG915_23315"/>
<accession>A0AAU8BQI4</accession>
<feature type="domain" description="Histidine kinase" evidence="20">
    <location>
        <begin position="489"/>
        <end position="711"/>
    </location>
</feature>
<dbReference type="Gene3D" id="3.30.565.10">
    <property type="entry name" value="Histidine kinase-like ATPase, C-terminal domain"/>
    <property type="match status" value="1"/>
</dbReference>
<dbReference type="SMART" id="SM00388">
    <property type="entry name" value="HisKA"/>
    <property type="match status" value="1"/>
</dbReference>
<dbReference type="GO" id="GO:0005524">
    <property type="term" value="F:ATP binding"/>
    <property type="evidence" value="ECO:0007669"/>
    <property type="project" value="UniProtKB-KW"/>
</dbReference>
<dbReference type="EMBL" id="CP115921">
    <property type="protein sequence ID" value="XCD18201.1"/>
    <property type="molecule type" value="Genomic_DNA"/>
</dbReference>
<name>A0AAU8BQI4_9VIBR</name>
<dbReference type="PRINTS" id="PR00344">
    <property type="entry name" value="BCTRLSENSOR"/>
</dbReference>
<keyword evidence="6" id="KW-0997">Cell inner membrane</keyword>
<feature type="domain" description="Response regulatory" evidence="21">
    <location>
        <begin position="735"/>
        <end position="850"/>
    </location>
</feature>
<keyword evidence="17 19" id="KW-0472">Membrane</keyword>
<keyword evidence="5" id="KW-1003">Cell membrane</keyword>
<dbReference type="NCBIfam" id="NF041947">
    <property type="entry name" value="LuxQ_Vibrio"/>
    <property type="match status" value="1"/>
</dbReference>
<dbReference type="CDD" id="cd00082">
    <property type="entry name" value="HisKA"/>
    <property type="match status" value="1"/>
</dbReference>
<dbReference type="FunFam" id="1.10.287.130:FF:000004">
    <property type="entry name" value="Ethylene receptor 1"/>
    <property type="match status" value="1"/>
</dbReference>
<evidence type="ECO:0000256" key="3">
    <source>
        <dbReference type="ARBA" id="ARBA00012438"/>
    </source>
</evidence>
<dbReference type="Gene3D" id="3.30.450.20">
    <property type="entry name" value="PAS domain"/>
    <property type="match status" value="1"/>
</dbReference>
<dbReference type="RefSeq" id="WP_353499349.1">
    <property type="nucleotide sequence ID" value="NZ_CP115921.1"/>
</dbReference>
<dbReference type="SMART" id="SM00387">
    <property type="entry name" value="HATPase_c"/>
    <property type="match status" value="1"/>
</dbReference>
<protein>
    <recommendedName>
        <fullName evidence="4">Autoinducer 2 sensor kinase/phosphatase LuxQ</fullName>
        <ecNumber evidence="3">2.7.13.3</ecNumber>
    </recommendedName>
</protein>
<dbReference type="InterPro" id="IPR005467">
    <property type="entry name" value="His_kinase_dom"/>
</dbReference>
<evidence type="ECO:0000256" key="16">
    <source>
        <dbReference type="ARBA" id="ARBA00023012"/>
    </source>
</evidence>
<dbReference type="Gene3D" id="2.20.20.100">
    <property type="entry name" value="LuxQ periplasmic domain, C-terminal subdomain"/>
    <property type="match status" value="1"/>
</dbReference>
<keyword evidence="9 19" id="KW-0812">Transmembrane</keyword>
<evidence type="ECO:0000313" key="22">
    <source>
        <dbReference type="EMBL" id="XCD18201.1"/>
    </source>
</evidence>
<dbReference type="PROSITE" id="PS50109">
    <property type="entry name" value="HIS_KIN"/>
    <property type="match status" value="1"/>
</dbReference>
<evidence type="ECO:0000259" key="20">
    <source>
        <dbReference type="PROSITE" id="PS50109"/>
    </source>
</evidence>
<dbReference type="Gene3D" id="3.30.450.220">
    <property type="entry name" value="LuxQ periplasmic domain, N-terminal subdomain"/>
    <property type="match status" value="1"/>
</dbReference>
<dbReference type="Pfam" id="PF09308">
    <property type="entry name" value="LuxQ-periplasm"/>
    <property type="match status" value="1"/>
</dbReference>
<dbReference type="SMART" id="SM00448">
    <property type="entry name" value="REC"/>
    <property type="match status" value="1"/>
</dbReference>
<dbReference type="InterPro" id="IPR003661">
    <property type="entry name" value="HisK_dim/P_dom"/>
</dbReference>
<dbReference type="SUPFAM" id="SSF47384">
    <property type="entry name" value="Homodimeric domain of signal transducing histidine kinase"/>
    <property type="match status" value="1"/>
</dbReference>
<dbReference type="InterPro" id="IPR036097">
    <property type="entry name" value="HisK_dim/P_sf"/>
</dbReference>
<dbReference type="InterPro" id="IPR029151">
    <property type="entry name" value="Sensor-like_sf"/>
</dbReference>
<dbReference type="GO" id="GO:0009927">
    <property type="term" value="F:histidine phosphotransfer kinase activity"/>
    <property type="evidence" value="ECO:0007669"/>
    <property type="project" value="TreeGrafter"/>
</dbReference>
<evidence type="ECO:0000256" key="12">
    <source>
        <dbReference type="ARBA" id="ARBA00022801"/>
    </source>
</evidence>
<evidence type="ECO:0000256" key="10">
    <source>
        <dbReference type="ARBA" id="ARBA00022741"/>
    </source>
</evidence>
<feature type="transmembrane region" description="Helical" evidence="19">
    <location>
        <begin position="281"/>
        <end position="303"/>
    </location>
</feature>
<dbReference type="Pfam" id="PF00512">
    <property type="entry name" value="HisKA"/>
    <property type="match status" value="1"/>
</dbReference>
<dbReference type="InterPro" id="IPR004358">
    <property type="entry name" value="Sig_transdc_His_kin-like_C"/>
</dbReference>